<dbReference type="PANTHER" id="PTHR35277">
    <property type="entry name" value="OS09G0363700 PROTEIN"/>
    <property type="match status" value="1"/>
</dbReference>
<keyword evidence="3" id="KW-1185">Reference proteome</keyword>
<name>A0ABR2M3Y7_9ASPA</name>
<evidence type="ECO:0000313" key="2">
    <source>
        <dbReference type="EMBL" id="KAK8958401.1"/>
    </source>
</evidence>
<comment type="caution">
    <text evidence="2">The sequence shown here is derived from an EMBL/GenBank/DDBJ whole genome shotgun (WGS) entry which is preliminary data.</text>
</comment>
<gene>
    <name evidence="2" type="ORF">KSP40_PGU004747</name>
</gene>
<protein>
    <submittedName>
        <fullName evidence="2">Uncharacterized protein</fullName>
    </submittedName>
</protein>
<feature type="compositionally biased region" description="Basic and acidic residues" evidence="1">
    <location>
        <begin position="78"/>
        <end position="87"/>
    </location>
</feature>
<organism evidence="2 3">
    <name type="scientific">Platanthera guangdongensis</name>
    <dbReference type="NCBI Taxonomy" id="2320717"/>
    <lineage>
        <taxon>Eukaryota</taxon>
        <taxon>Viridiplantae</taxon>
        <taxon>Streptophyta</taxon>
        <taxon>Embryophyta</taxon>
        <taxon>Tracheophyta</taxon>
        <taxon>Spermatophyta</taxon>
        <taxon>Magnoliopsida</taxon>
        <taxon>Liliopsida</taxon>
        <taxon>Asparagales</taxon>
        <taxon>Orchidaceae</taxon>
        <taxon>Orchidoideae</taxon>
        <taxon>Orchideae</taxon>
        <taxon>Orchidinae</taxon>
        <taxon>Platanthera</taxon>
    </lineage>
</organism>
<dbReference type="PANTHER" id="PTHR35277:SF10">
    <property type="entry name" value="OS09G0363700 PROTEIN"/>
    <property type="match status" value="1"/>
</dbReference>
<feature type="region of interest" description="Disordered" evidence="1">
    <location>
        <begin position="27"/>
        <end position="53"/>
    </location>
</feature>
<reference evidence="2 3" key="1">
    <citation type="journal article" date="2022" name="Nat. Plants">
        <title>Genomes of leafy and leafless Platanthera orchids illuminate the evolution of mycoheterotrophy.</title>
        <authorList>
            <person name="Li M.H."/>
            <person name="Liu K.W."/>
            <person name="Li Z."/>
            <person name="Lu H.C."/>
            <person name="Ye Q.L."/>
            <person name="Zhang D."/>
            <person name="Wang J.Y."/>
            <person name="Li Y.F."/>
            <person name="Zhong Z.M."/>
            <person name="Liu X."/>
            <person name="Yu X."/>
            <person name="Liu D.K."/>
            <person name="Tu X.D."/>
            <person name="Liu B."/>
            <person name="Hao Y."/>
            <person name="Liao X.Y."/>
            <person name="Jiang Y.T."/>
            <person name="Sun W.H."/>
            <person name="Chen J."/>
            <person name="Chen Y.Q."/>
            <person name="Ai Y."/>
            <person name="Zhai J.W."/>
            <person name="Wu S.S."/>
            <person name="Zhou Z."/>
            <person name="Hsiao Y.Y."/>
            <person name="Wu W.L."/>
            <person name="Chen Y.Y."/>
            <person name="Lin Y.F."/>
            <person name="Hsu J.L."/>
            <person name="Li C.Y."/>
            <person name="Wang Z.W."/>
            <person name="Zhao X."/>
            <person name="Zhong W.Y."/>
            <person name="Ma X.K."/>
            <person name="Ma L."/>
            <person name="Huang J."/>
            <person name="Chen G.Z."/>
            <person name="Huang M.Z."/>
            <person name="Huang L."/>
            <person name="Peng D.H."/>
            <person name="Luo Y.B."/>
            <person name="Zou S.Q."/>
            <person name="Chen S.P."/>
            <person name="Lan S."/>
            <person name="Tsai W.C."/>
            <person name="Van de Peer Y."/>
            <person name="Liu Z.J."/>
        </authorList>
    </citation>
    <scope>NUCLEOTIDE SEQUENCE [LARGE SCALE GENOMIC DNA]</scope>
    <source>
        <strain evidence="2">Lor288</strain>
    </source>
</reference>
<evidence type="ECO:0000313" key="3">
    <source>
        <dbReference type="Proteomes" id="UP001412067"/>
    </source>
</evidence>
<feature type="region of interest" description="Disordered" evidence="1">
    <location>
        <begin position="71"/>
        <end position="92"/>
    </location>
</feature>
<dbReference type="EMBL" id="JBBWWR010000012">
    <property type="protein sequence ID" value="KAK8958401.1"/>
    <property type="molecule type" value="Genomic_DNA"/>
</dbReference>
<proteinExistence type="predicted"/>
<evidence type="ECO:0000256" key="1">
    <source>
        <dbReference type="SAM" id="MobiDB-lite"/>
    </source>
</evidence>
<accession>A0ABR2M3Y7</accession>
<dbReference type="Proteomes" id="UP001412067">
    <property type="component" value="Unassembled WGS sequence"/>
</dbReference>
<sequence>MEESKEEKNVKAPNLLERAKEKMEAVMHREKTHHKETHGTSDEIDENTPIDKVKGPNIFERAKEEFQAIKGSVRPKRGHGDEHEGEKSGGFMECLGRGFQKFCSPSNGKKD</sequence>